<dbReference type="AlphaFoldDB" id="A0A3M0K3Q1"/>
<evidence type="ECO:0000313" key="2">
    <source>
        <dbReference type="Proteomes" id="UP000269221"/>
    </source>
</evidence>
<sequence>MTEAHGCLANHLCSDMMFLERNPKSPNDPLAPEALKKLAYKSKQKILALQGNATDNDVLDNDTVFLLSSILPIQPDTVCPCSGHQINALTFWESSVSPRYTDQDPQAIPLDQGSKPWIQLAVSVLPADPTGLRIQALDPAARICTACRSHWAEDPSPGSSWLYLYCLQIPLDQGSKPWIQLPVSVLPADPTGLRIQALDPAARICTACRSHWAEDPSPGSSCPYLYCLQIPLGRGSKPWIQLPVSVLPADPTGLRIQALDPAARICTACRSHWIEDPSPGSSCPYLYCLQIPLG</sequence>
<organism evidence="1 2">
    <name type="scientific">Hirundo rustica rustica</name>
    <dbReference type="NCBI Taxonomy" id="333673"/>
    <lineage>
        <taxon>Eukaryota</taxon>
        <taxon>Metazoa</taxon>
        <taxon>Chordata</taxon>
        <taxon>Craniata</taxon>
        <taxon>Vertebrata</taxon>
        <taxon>Euteleostomi</taxon>
        <taxon>Archelosauria</taxon>
        <taxon>Archosauria</taxon>
        <taxon>Dinosauria</taxon>
        <taxon>Saurischia</taxon>
        <taxon>Theropoda</taxon>
        <taxon>Coelurosauria</taxon>
        <taxon>Aves</taxon>
        <taxon>Neognathae</taxon>
        <taxon>Neoaves</taxon>
        <taxon>Telluraves</taxon>
        <taxon>Australaves</taxon>
        <taxon>Passeriformes</taxon>
        <taxon>Sylvioidea</taxon>
        <taxon>Hirundinidae</taxon>
        <taxon>Hirundo</taxon>
    </lineage>
</organism>
<evidence type="ECO:0000313" key="1">
    <source>
        <dbReference type="EMBL" id="RMC07812.1"/>
    </source>
</evidence>
<proteinExistence type="predicted"/>
<accession>A0A3M0K3Q1</accession>
<reference evidence="1 2" key="1">
    <citation type="submission" date="2018-07" db="EMBL/GenBank/DDBJ databases">
        <title>A high quality draft genome assembly of the barn swallow (H. rustica rustica).</title>
        <authorList>
            <person name="Formenti G."/>
            <person name="Chiara M."/>
            <person name="Poveda L."/>
            <person name="Francoijs K.-J."/>
            <person name="Bonisoli-Alquati A."/>
            <person name="Canova L."/>
            <person name="Gianfranceschi L."/>
            <person name="Horner D.S."/>
            <person name="Saino N."/>
        </authorList>
    </citation>
    <scope>NUCLEOTIDE SEQUENCE [LARGE SCALE GENOMIC DNA]</scope>
    <source>
        <strain evidence="1">Chelidonia</strain>
        <tissue evidence="1">Blood</tissue>
    </source>
</reference>
<name>A0A3M0K3Q1_HIRRU</name>
<gene>
    <name evidence="1" type="ORF">DUI87_15281</name>
</gene>
<dbReference type="EMBL" id="QRBI01000119">
    <property type="protein sequence ID" value="RMC07812.1"/>
    <property type="molecule type" value="Genomic_DNA"/>
</dbReference>
<protein>
    <submittedName>
        <fullName evidence="1">Uncharacterized protein</fullName>
    </submittedName>
</protein>
<comment type="caution">
    <text evidence="1">The sequence shown here is derived from an EMBL/GenBank/DDBJ whole genome shotgun (WGS) entry which is preliminary data.</text>
</comment>
<keyword evidence="2" id="KW-1185">Reference proteome</keyword>
<dbReference type="Proteomes" id="UP000269221">
    <property type="component" value="Unassembled WGS sequence"/>
</dbReference>